<evidence type="ECO:0000313" key="2">
    <source>
        <dbReference type="EMBL" id="KNZ48796.1"/>
    </source>
</evidence>
<dbReference type="AlphaFoldDB" id="A0A0L6UJS2"/>
<dbReference type="GO" id="GO:0030686">
    <property type="term" value="C:90S preribosome"/>
    <property type="evidence" value="ECO:0007669"/>
    <property type="project" value="TreeGrafter"/>
</dbReference>
<dbReference type="VEuPathDB" id="FungiDB:VP01_540g9"/>
<feature type="region of interest" description="Disordered" evidence="1">
    <location>
        <begin position="810"/>
        <end position="862"/>
    </location>
</feature>
<evidence type="ECO:0000313" key="3">
    <source>
        <dbReference type="Proteomes" id="UP000037035"/>
    </source>
</evidence>
<dbReference type="InterPro" id="IPR052575">
    <property type="entry name" value="SSU_processome_comp_20"/>
</dbReference>
<comment type="caution">
    <text evidence="2">The sequence shown here is derived from an EMBL/GenBank/DDBJ whole genome shotgun (WGS) entry which is preliminary data.</text>
</comment>
<evidence type="ECO:0000256" key="1">
    <source>
        <dbReference type="SAM" id="MobiDB-lite"/>
    </source>
</evidence>
<accession>A0A0L6UJS2</accession>
<reference evidence="2 3" key="1">
    <citation type="submission" date="2015-08" db="EMBL/GenBank/DDBJ databases">
        <title>Next Generation Sequencing and Analysis of the Genome of Puccinia sorghi L Schw, the Causal Agent of Maize Common Rust.</title>
        <authorList>
            <person name="Rochi L."/>
            <person name="Burguener G."/>
            <person name="Darino M."/>
            <person name="Turjanski A."/>
            <person name="Kreff E."/>
            <person name="Dieguez M.J."/>
            <person name="Sacco F."/>
        </authorList>
    </citation>
    <scope>NUCLEOTIDE SEQUENCE [LARGE SCALE GENOMIC DNA]</scope>
    <source>
        <strain evidence="2 3">RO10H11247</strain>
    </source>
</reference>
<protein>
    <submittedName>
        <fullName evidence="2">Uncharacterized protein</fullName>
    </submittedName>
</protein>
<feature type="compositionally biased region" description="Polar residues" evidence="1">
    <location>
        <begin position="181"/>
        <end position="194"/>
    </location>
</feature>
<gene>
    <name evidence="2" type="ORF">VP01_540g9</name>
</gene>
<dbReference type="PANTHER" id="PTHR17695:SF11">
    <property type="entry name" value="SMALL SUBUNIT PROCESSOME COMPONENT 20 HOMOLOG"/>
    <property type="match status" value="1"/>
</dbReference>
<dbReference type="GO" id="GO:0032040">
    <property type="term" value="C:small-subunit processome"/>
    <property type="evidence" value="ECO:0007669"/>
    <property type="project" value="TreeGrafter"/>
</dbReference>
<dbReference type="PANTHER" id="PTHR17695">
    <property type="entry name" value="SMALL SUBUNIT PROCESSOME COMPONENT 20 HOMOLOG"/>
    <property type="match status" value="1"/>
</dbReference>
<keyword evidence="3" id="KW-1185">Reference proteome</keyword>
<proteinExistence type="predicted"/>
<feature type="region of interest" description="Disordered" evidence="1">
    <location>
        <begin position="175"/>
        <end position="197"/>
    </location>
</feature>
<name>A0A0L6UJS2_9BASI</name>
<organism evidence="2 3">
    <name type="scientific">Puccinia sorghi</name>
    <dbReference type="NCBI Taxonomy" id="27349"/>
    <lineage>
        <taxon>Eukaryota</taxon>
        <taxon>Fungi</taxon>
        <taxon>Dikarya</taxon>
        <taxon>Basidiomycota</taxon>
        <taxon>Pucciniomycotina</taxon>
        <taxon>Pucciniomycetes</taxon>
        <taxon>Pucciniales</taxon>
        <taxon>Pucciniaceae</taxon>
        <taxon>Puccinia</taxon>
    </lineage>
</organism>
<sequence length="862" mass="96416">MPNPSLGSRSQHFSGLPFTFTVKDHPPRRPGLNSLSLVSSLHRRCRTRRNSFVSSHSGLALESEDEKEHECHFPSAIQTASIENLSILFRRLYRTIEPISWSLPTLIYHQEHVVQPCCEALVVSDLPSSGDQLDQSSSKTRVLLIQAKDAVNLVATSLLDLLFPLVLDLSTSLLTPSSSTESADLTPTSLPSTENESREYSPRLANIWNVVRTPWVHLCRMVSNSQKLKMFTTVIHQVLISTAPSSRRLVVTSFVYLLCKNGISEPIIDLMLNDLNTNTKSRWLARGLVYDPCSVKNTTMLVFLWRESAGLWGRPLVDHRLRSRVSAIANSTESQMVQMSLLELQNAPQQPLLFHGVFNSLLISIIHHTTAQNFEPVWDSFAAKATERVASFKPDLAGVRNGSRSSREPNHKIPNMLHILGSILDLLADTKNDNSSSLSSAALLSLNLLSSIENHSNSLGVPDNRKVLDKLFAVQNRPLSIEHIYNLVSSLDRSNWPLFHDFPLPRLLPIVLASTIIIRINRKSSGWSTINQKFQIRQESFWITFQAFIYHHLIRLSSNFLYKLCLKECYDWISVSLLLPTPSDNNMSEGLPTKFISDYESVTPINRTMLLSTTIIVACRLSNATKSPLCTLPMDHPPFIVSVWGWHRGMLCLTNLNFLTCSDGLIFECGSSMSLSFESNYQPFKLALYCEGHVIRYLALEVLLTTAPPTSALKAILKQCLKFEDTPLPVENARIRQMHNCNSYQQGTSSPLWSGSFVNIFQLIPSSPAGPSMLPLSDLPKLEPELRSCDGEMMEMDNSAGRLPALAPNQHDRLLSPSQPGRHRARLEAAGLFSPKPPLLGQRDAPQPTHPSLKGLHLQQKT</sequence>
<dbReference type="STRING" id="27349.A0A0L6UJS2"/>
<dbReference type="Proteomes" id="UP000037035">
    <property type="component" value="Unassembled WGS sequence"/>
</dbReference>
<dbReference type="EMBL" id="LAVV01010620">
    <property type="protein sequence ID" value="KNZ48796.1"/>
    <property type="molecule type" value="Genomic_DNA"/>
</dbReference>